<dbReference type="InterPro" id="IPR009091">
    <property type="entry name" value="RCC1/BLIP-II"/>
</dbReference>
<keyword evidence="1" id="KW-0808">Transferase</keyword>
<gene>
    <name evidence="7" type="ORF">Q5P01_012057</name>
</gene>
<feature type="domain" description="HECT" evidence="6">
    <location>
        <begin position="625"/>
        <end position="948"/>
    </location>
</feature>
<evidence type="ECO:0000313" key="8">
    <source>
        <dbReference type="Proteomes" id="UP001187415"/>
    </source>
</evidence>
<dbReference type="PRINTS" id="PR00633">
    <property type="entry name" value="RCCNDNSATION"/>
</dbReference>
<keyword evidence="3 4" id="KW-0833">Ubl conjugation pathway</keyword>
<dbReference type="Gene3D" id="3.90.1750.10">
    <property type="entry name" value="Hect, E3 ligase catalytic domains"/>
    <property type="match status" value="1"/>
</dbReference>
<dbReference type="GO" id="GO:0006511">
    <property type="term" value="P:ubiquitin-dependent protein catabolic process"/>
    <property type="evidence" value="ECO:0007669"/>
    <property type="project" value="TreeGrafter"/>
</dbReference>
<dbReference type="SUPFAM" id="SSF50985">
    <property type="entry name" value="RCC1/BLIP-II"/>
    <property type="match status" value="1"/>
</dbReference>
<feature type="repeat" description="RCC1" evidence="5">
    <location>
        <begin position="236"/>
        <end position="291"/>
    </location>
</feature>
<dbReference type="Pfam" id="PF00632">
    <property type="entry name" value="HECT"/>
    <property type="match status" value="1"/>
</dbReference>
<dbReference type="InterPro" id="IPR000408">
    <property type="entry name" value="Reg_chr_condens"/>
</dbReference>
<evidence type="ECO:0000256" key="4">
    <source>
        <dbReference type="PROSITE-ProRule" id="PRU00104"/>
    </source>
</evidence>
<dbReference type="PROSITE" id="PS00626">
    <property type="entry name" value="RCC1_2"/>
    <property type="match status" value="3"/>
</dbReference>
<protein>
    <recommendedName>
        <fullName evidence="6">HECT domain-containing protein</fullName>
    </recommendedName>
</protein>
<dbReference type="PANTHER" id="PTHR45622:SF73">
    <property type="entry name" value="E3 UBIQUITIN-PROTEIN LIGASE HERC4-LIKE ISOFORM X1-RELATED"/>
    <property type="match status" value="1"/>
</dbReference>
<dbReference type="EMBL" id="JAUPFM010000009">
    <property type="protein sequence ID" value="KAK2841857.1"/>
    <property type="molecule type" value="Genomic_DNA"/>
</dbReference>
<feature type="repeat" description="RCC1" evidence="5">
    <location>
        <begin position="140"/>
        <end position="192"/>
    </location>
</feature>
<organism evidence="7 8">
    <name type="scientific">Channa striata</name>
    <name type="common">Snakehead murrel</name>
    <name type="synonym">Ophicephalus striatus</name>
    <dbReference type="NCBI Taxonomy" id="64152"/>
    <lineage>
        <taxon>Eukaryota</taxon>
        <taxon>Metazoa</taxon>
        <taxon>Chordata</taxon>
        <taxon>Craniata</taxon>
        <taxon>Vertebrata</taxon>
        <taxon>Euteleostomi</taxon>
        <taxon>Actinopterygii</taxon>
        <taxon>Neopterygii</taxon>
        <taxon>Teleostei</taxon>
        <taxon>Neoteleostei</taxon>
        <taxon>Acanthomorphata</taxon>
        <taxon>Anabantaria</taxon>
        <taxon>Anabantiformes</taxon>
        <taxon>Channoidei</taxon>
        <taxon>Channidae</taxon>
        <taxon>Channa</taxon>
    </lineage>
</organism>
<dbReference type="Gene3D" id="2.130.10.30">
    <property type="entry name" value="Regulator of chromosome condensation 1/beta-lactamase-inhibitor protein II"/>
    <property type="match status" value="1"/>
</dbReference>
<dbReference type="PROSITE" id="PS50237">
    <property type="entry name" value="HECT"/>
    <property type="match status" value="1"/>
</dbReference>
<dbReference type="GO" id="GO:0005737">
    <property type="term" value="C:cytoplasm"/>
    <property type="evidence" value="ECO:0007669"/>
    <property type="project" value="TreeGrafter"/>
</dbReference>
<dbReference type="InterPro" id="IPR051709">
    <property type="entry name" value="Ub-ligase/GTPase-reg"/>
</dbReference>
<keyword evidence="2" id="KW-0677">Repeat</keyword>
<accession>A0AA88MNR5</accession>
<dbReference type="FunFam" id="3.30.2410.10:FF:000003">
    <property type="entry name" value="probable E3 ubiquitin-protein ligase HERC4 isoform X1"/>
    <property type="match status" value="1"/>
</dbReference>
<reference evidence="7" key="1">
    <citation type="submission" date="2023-07" db="EMBL/GenBank/DDBJ databases">
        <title>Chromosome-level Genome Assembly of Striped Snakehead (Channa striata).</title>
        <authorList>
            <person name="Liu H."/>
        </authorList>
    </citation>
    <scope>NUCLEOTIDE SEQUENCE</scope>
    <source>
        <strain evidence="7">Gz</strain>
        <tissue evidence="7">Muscle</tissue>
    </source>
</reference>
<dbReference type="PROSITE" id="PS50012">
    <property type="entry name" value="RCC1_3"/>
    <property type="match status" value="3"/>
</dbReference>
<dbReference type="Proteomes" id="UP001187415">
    <property type="component" value="Unassembled WGS sequence"/>
</dbReference>
<dbReference type="InterPro" id="IPR035983">
    <property type="entry name" value="Hect_E3_ubiquitin_ligase"/>
</dbReference>
<proteinExistence type="predicted"/>
<keyword evidence="8" id="KW-1185">Reference proteome</keyword>
<dbReference type="InterPro" id="IPR058923">
    <property type="entry name" value="RCC1-like_dom"/>
</dbReference>
<evidence type="ECO:0000256" key="5">
    <source>
        <dbReference type="PROSITE-ProRule" id="PRU00235"/>
    </source>
</evidence>
<dbReference type="Gene3D" id="3.30.2160.10">
    <property type="entry name" value="Hect, E3 ligase catalytic domain"/>
    <property type="match status" value="1"/>
</dbReference>
<feature type="repeat" description="RCC1" evidence="5">
    <location>
        <begin position="193"/>
        <end position="235"/>
    </location>
</feature>
<dbReference type="SMART" id="SM00119">
    <property type="entry name" value="HECTc"/>
    <property type="match status" value="1"/>
</dbReference>
<dbReference type="GO" id="GO:0016567">
    <property type="term" value="P:protein ubiquitination"/>
    <property type="evidence" value="ECO:0007669"/>
    <property type="project" value="TreeGrafter"/>
</dbReference>
<dbReference type="Pfam" id="PF25390">
    <property type="entry name" value="WD40_RLD"/>
    <property type="match status" value="1"/>
</dbReference>
<evidence type="ECO:0000256" key="2">
    <source>
        <dbReference type="ARBA" id="ARBA00022737"/>
    </source>
</evidence>
<dbReference type="GO" id="GO:0061630">
    <property type="term" value="F:ubiquitin protein ligase activity"/>
    <property type="evidence" value="ECO:0007669"/>
    <property type="project" value="TreeGrafter"/>
</dbReference>
<dbReference type="PANTHER" id="PTHR45622">
    <property type="entry name" value="UBIQUITIN-PROTEIN LIGASE E3A-RELATED"/>
    <property type="match status" value="1"/>
</dbReference>
<sequence>MFSWGENCQQSFRVKAGTRTSTADGVHFLNLSYQIRDLSAAHNVLAFIKTNGDAFIIRTYESTDGRRVRGKQKFVDCKTKIQAVSCGDDKVTLLSETGTVLCVDTTEASFSPSIPDALCHIPVCQVACGNQHSVALTKDGRVFTWGQDSRGQLGLGNRSTGTSSPQHLRSLSDIPLVQVAAGGEHSFALSVSGGVFGWGRNDCGQLGLGDTTELWGAKVTKIACGRHHTLVLTDSKRIYSFGCGEQGQLGPREAAHASVPLRVQLPQDANDGKNIWNIYAGENFSFATYTSNEGDRTSPNTDTTNYVTPHSIDDMINNWTCEYYTKQSWKKNKMEIHKMFSSASCVNRSFLDHRKDKHFQTSSRYSGLDLLFAHRKLKKLVRNGDVLKEVEAAALLLVSSLDKNPVGEEGLRIYLLLNELLHAIQKHHRQLSTKLAVAVAAALQRLSAESLQIIEDWWCSVSASTLVKYVQVWKQALSEILSTEPVPRDAVVISGVKTLLLVLRHMYHANNRSTGCQRIPNETYCLGINQELLIEDLNLWRTQKAQSMNMNRQPLILHNFPFVMDLQSKKLLFDIDAERTQRDQQTFMPLIGWVARSGSGSCFFELMLTRGSLLDDTFQQLAAAPRSDYKKPLVVYFDENPKVTDVYKRDFFHHLFHEMVSAKSEMFMFNDSKTLAWFSSRALDRTNFFLFGLLCGLALYNQCIVHLPFPLALFKKLLDTKPTLEDLMDFSPSVGESLKCILDYEDDVLENLDMCFLISWDGTDVDLDPQNPEKPVTSQNKKEFVDAYVNHVFNASVETAFQEFRRGFFQVCDQDLVKLFRPKELQGVLVGQEVYDWAKLKQNTLYQWEFHPGHPTIQMFWEVFDDLTEDQKKDFLWFLTGFRRVPILGMEQIQMKVRVKLIESGSYDQHFPESLTCHSILELPLYSTKKIMRRRLTQALIPNKGFLM</sequence>
<comment type="caution">
    <text evidence="7">The sequence shown here is derived from an EMBL/GenBank/DDBJ whole genome shotgun (WGS) entry which is preliminary data.</text>
</comment>
<evidence type="ECO:0000259" key="6">
    <source>
        <dbReference type="PROSITE" id="PS50237"/>
    </source>
</evidence>
<name>A0AA88MNR5_CHASR</name>
<evidence type="ECO:0000256" key="3">
    <source>
        <dbReference type="ARBA" id="ARBA00022786"/>
    </source>
</evidence>
<dbReference type="SUPFAM" id="SSF56204">
    <property type="entry name" value="Hect, E3 ligase catalytic domain"/>
    <property type="match status" value="1"/>
</dbReference>
<feature type="active site" description="Glycyl thioester intermediate" evidence="4">
    <location>
        <position position="917"/>
    </location>
</feature>
<evidence type="ECO:0000313" key="7">
    <source>
        <dbReference type="EMBL" id="KAK2841857.1"/>
    </source>
</evidence>
<dbReference type="Gene3D" id="3.30.2410.10">
    <property type="entry name" value="Hect, E3 ligase catalytic domain"/>
    <property type="match status" value="1"/>
</dbReference>
<dbReference type="InterPro" id="IPR000569">
    <property type="entry name" value="HECT_dom"/>
</dbReference>
<evidence type="ECO:0000256" key="1">
    <source>
        <dbReference type="ARBA" id="ARBA00022679"/>
    </source>
</evidence>
<dbReference type="AlphaFoldDB" id="A0AA88MNR5"/>